<dbReference type="AlphaFoldDB" id="A0A151RF10"/>
<evidence type="ECO:0000256" key="2">
    <source>
        <dbReference type="ARBA" id="ARBA00022679"/>
    </source>
</evidence>
<dbReference type="InterPro" id="IPR053134">
    <property type="entry name" value="RNA-dir_DNA_polymerase"/>
</dbReference>
<proteinExistence type="predicted"/>
<keyword evidence="6" id="KW-0378">Hydrolase</keyword>
<evidence type="ECO:0000256" key="7">
    <source>
        <dbReference type="ARBA" id="ARBA00022918"/>
    </source>
</evidence>
<feature type="domain" description="Reverse transcriptase" evidence="8">
    <location>
        <begin position="40"/>
        <end position="196"/>
    </location>
</feature>
<keyword evidence="5" id="KW-0255">Endonuclease</keyword>
<organism evidence="9 10">
    <name type="scientific">Cajanus cajan</name>
    <name type="common">Pigeon pea</name>
    <name type="synonym">Cajanus indicus</name>
    <dbReference type="NCBI Taxonomy" id="3821"/>
    <lineage>
        <taxon>Eukaryota</taxon>
        <taxon>Viridiplantae</taxon>
        <taxon>Streptophyta</taxon>
        <taxon>Embryophyta</taxon>
        <taxon>Tracheophyta</taxon>
        <taxon>Spermatophyta</taxon>
        <taxon>Magnoliopsida</taxon>
        <taxon>eudicotyledons</taxon>
        <taxon>Gunneridae</taxon>
        <taxon>Pentapetalae</taxon>
        <taxon>rosids</taxon>
        <taxon>fabids</taxon>
        <taxon>Fabales</taxon>
        <taxon>Fabaceae</taxon>
        <taxon>Papilionoideae</taxon>
        <taxon>50 kb inversion clade</taxon>
        <taxon>NPAAA clade</taxon>
        <taxon>indigoferoid/millettioid clade</taxon>
        <taxon>Phaseoleae</taxon>
        <taxon>Cajanus</taxon>
    </lineage>
</organism>
<evidence type="ECO:0000256" key="6">
    <source>
        <dbReference type="ARBA" id="ARBA00022801"/>
    </source>
</evidence>
<dbReference type="PANTHER" id="PTHR24559">
    <property type="entry name" value="TRANSPOSON TY3-I GAG-POL POLYPROTEIN"/>
    <property type="match status" value="1"/>
</dbReference>
<dbReference type="PROSITE" id="PS50878">
    <property type="entry name" value="RT_POL"/>
    <property type="match status" value="1"/>
</dbReference>
<evidence type="ECO:0000256" key="1">
    <source>
        <dbReference type="ARBA" id="ARBA00022670"/>
    </source>
</evidence>
<dbReference type="Gene3D" id="3.30.70.270">
    <property type="match status" value="1"/>
</dbReference>
<dbReference type="InterPro" id="IPR043502">
    <property type="entry name" value="DNA/RNA_pol_sf"/>
</dbReference>
<sequence length="196" mass="22807">MRDVEFSIDLVPGAGPVSVAPYRMTPAKLVELKKQIEYLLEKQMVRPSVSPWGAPVLLVKKKDGGARLCVDYRQLNKLTIKNKYPLPRIDDLMDQLKGASVFSKIDLRSGYHQIRVKESDIPKTAFRTRYGHYEYVVMPFGVTNAPAVFMDYMNRIFRPFLDRFVVVFINDILVYSKLLEDHREHLKSVWEELKEK</sequence>
<name>A0A151RF10_CAJCA</name>
<gene>
    <name evidence="9" type="ORF">KK1_037471</name>
</gene>
<evidence type="ECO:0000256" key="3">
    <source>
        <dbReference type="ARBA" id="ARBA00022695"/>
    </source>
</evidence>
<keyword evidence="7" id="KW-0695">RNA-directed DNA polymerase</keyword>
<keyword evidence="1" id="KW-0645">Protease</keyword>
<dbReference type="InterPro" id="IPR043128">
    <property type="entry name" value="Rev_trsase/Diguanyl_cyclase"/>
</dbReference>
<evidence type="ECO:0000313" key="10">
    <source>
        <dbReference type="Proteomes" id="UP000075243"/>
    </source>
</evidence>
<keyword evidence="4" id="KW-0540">Nuclease</keyword>
<dbReference type="Gene3D" id="3.10.10.10">
    <property type="entry name" value="HIV Type 1 Reverse Transcriptase, subunit A, domain 1"/>
    <property type="match status" value="1"/>
</dbReference>
<dbReference type="GO" id="GO:0003964">
    <property type="term" value="F:RNA-directed DNA polymerase activity"/>
    <property type="evidence" value="ECO:0007669"/>
    <property type="project" value="UniProtKB-KW"/>
</dbReference>
<dbReference type="Gramene" id="C.cajan_33549.t">
    <property type="protein sequence ID" value="C.cajan_33549.t.cds1"/>
    <property type="gene ID" value="C.cajan_33549"/>
</dbReference>
<dbReference type="GO" id="GO:0006508">
    <property type="term" value="P:proteolysis"/>
    <property type="evidence" value="ECO:0007669"/>
    <property type="project" value="UniProtKB-KW"/>
</dbReference>
<evidence type="ECO:0000256" key="5">
    <source>
        <dbReference type="ARBA" id="ARBA00022759"/>
    </source>
</evidence>
<reference evidence="9" key="1">
    <citation type="journal article" date="2012" name="Nat. Biotechnol.">
        <title>Draft genome sequence of pigeonpea (Cajanus cajan), an orphan legume crop of resource-poor farmers.</title>
        <authorList>
            <person name="Varshney R.K."/>
            <person name="Chen W."/>
            <person name="Li Y."/>
            <person name="Bharti A.K."/>
            <person name="Saxena R.K."/>
            <person name="Schlueter J.A."/>
            <person name="Donoghue M.T."/>
            <person name="Azam S."/>
            <person name="Fan G."/>
            <person name="Whaley A.M."/>
            <person name="Farmer A.D."/>
            <person name="Sheridan J."/>
            <person name="Iwata A."/>
            <person name="Tuteja R."/>
            <person name="Penmetsa R.V."/>
            <person name="Wu W."/>
            <person name="Upadhyaya H.D."/>
            <person name="Yang S.P."/>
            <person name="Shah T."/>
            <person name="Saxena K.B."/>
            <person name="Michael T."/>
            <person name="McCombie W.R."/>
            <person name="Yang B."/>
            <person name="Zhang G."/>
            <person name="Yang H."/>
            <person name="Wang J."/>
            <person name="Spillane C."/>
            <person name="Cook D.R."/>
            <person name="May G.D."/>
            <person name="Xu X."/>
            <person name="Jackson S.A."/>
        </authorList>
    </citation>
    <scope>NUCLEOTIDE SEQUENCE [LARGE SCALE GENOMIC DNA]</scope>
</reference>
<keyword evidence="3" id="KW-0548">Nucleotidyltransferase</keyword>
<keyword evidence="10" id="KW-1185">Reference proteome</keyword>
<keyword evidence="2" id="KW-0808">Transferase</keyword>
<evidence type="ECO:0000259" key="8">
    <source>
        <dbReference type="PROSITE" id="PS50878"/>
    </source>
</evidence>
<evidence type="ECO:0000313" key="9">
    <source>
        <dbReference type="EMBL" id="KYP41172.1"/>
    </source>
</evidence>
<dbReference type="EMBL" id="KQ483790">
    <property type="protein sequence ID" value="KYP41172.1"/>
    <property type="molecule type" value="Genomic_DNA"/>
</dbReference>
<dbReference type="SUPFAM" id="SSF56672">
    <property type="entry name" value="DNA/RNA polymerases"/>
    <property type="match status" value="1"/>
</dbReference>
<dbReference type="PANTHER" id="PTHR24559:SF444">
    <property type="entry name" value="REVERSE TRANSCRIPTASE DOMAIN-CONTAINING PROTEIN"/>
    <property type="match status" value="1"/>
</dbReference>
<dbReference type="CDD" id="cd01647">
    <property type="entry name" value="RT_LTR"/>
    <property type="match status" value="1"/>
</dbReference>
<dbReference type="GO" id="GO:0004519">
    <property type="term" value="F:endonuclease activity"/>
    <property type="evidence" value="ECO:0007669"/>
    <property type="project" value="UniProtKB-KW"/>
</dbReference>
<evidence type="ECO:0000256" key="4">
    <source>
        <dbReference type="ARBA" id="ARBA00022722"/>
    </source>
</evidence>
<dbReference type="Pfam" id="PF00078">
    <property type="entry name" value="RVT_1"/>
    <property type="match status" value="1"/>
</dbReference>
<dbReference type="InterPro" id="IPR000477">
    <property type="entry name" value="RT_dom"/>
</dbReference>
<dbReference type="Proteomes" id="UP000075243">
    <property type="component" value="Unassembled WGS sequence"/>
</dbReference>
<dbReference type="GO" id="GO:0008233">
    <property type="term" value="F:peptidase activity"/>
    <property type="evidence" value="ECO:0007669"/>
    <property type="project" value="UniProtKB-KW"/>
</dbReference>
<accession>A0A151RF10</accession>
<protein>
    <submittedName>
        <fullName evidence="9">Transposon Ty3-G Gag-Pol polyprotein</fullName>
    </submittedName>
</protein>
<dbReference type="OMA" id="YRMTPAK"/>
<dbReference type="FunFam" id="3.10.10.10:FF:000007">
    <property type="entry name" value="Retrovirus-related Pol polyprotein from transposon 17.6-like Protein"/>
    <property type="match status" value="1"/>
</dbReference>